<evidence type="ECO:0000256" key="7">
    <source>
        <dbReference type="ARBA" id="ARBA00022967"/>
    </source>
</evidence>
<evidence type="ECO:0000256" key="2">
    <source>
        <dbReference type="ARBA" id="ARBA00005417"/>
    </source>
</evidence>
<evidence type="ECO:0000313" key="11">
    <source>
        <dbReference type="EMBL" id="AKG38265.1"/>
    </source>
</evidence>
<dbReference type="CDD" id="cd03225">
    <property type="entry name" value="ABC_cobalt_CbiO_domain1"/>
    <property type="match status" value="1"/>
</dbReference>
<dbReference type="Pfam" id="PF00005">
    <property type="entry name" value="ABC_tran"/>
    <property type="match status" value="1"/>
</dbReference>
<dbReference type="SMART" id="SM00382">
    <property type="entry name" value="AAA"/>
    <property type="match status" value="1"/>
</dbReference>
<dbReference type="InterPro" id="IPR003593">
    <property type="entry name" value="AAA+_ATPase"/>
</dbReference>
<dbReference type="InterPro" id="IPR027417">
    <property type="entry name" value="P-loop_NTPase"/>
</dbReference>
<dbReference type="HOGENOM" id="CLU_000604_1_22_2"/>
<proteinExistence type="inferred from homology"/>
<gene>
    <name evidence="11" type="ORF">MA03_01760</name>
</gene>
<protein>
    <recommendedName>
        <fullName evidence="10">ABC transporter domain-containing protein</fullName>
    </recommendedName>
</protein>
<evidence type="ECO:0000313" key="12">
    <source>
        <dbReference type="Proteomes" id="UP000067434"/>
    </source>
</evidence>
<dbReference type="STRING" id="1550241.MA03_01760"/>
<evidence type="ECO:0000256" key="8">
    <source>
        <dbReference type="ARBA" id="ARBA00023136"/>
    </source>
</evidence>
<dbReference type="GeneID" id="25400917"/>
<dbReference type="Gene3D" id="3.40.50.300">
    <property type="entry name" value="P-loop containing nucleotide triphosphate hydrolases"/>
    <property type="match status" value="1"/>
</dbReference>
<keyword evidence="7" id="KW-1278">Translocase</keyword>
<reference evidence="11 12" key="1">
    <citation type="journal article" date="2015" name="Stand. Genomic Sci.">
        <title>Complete genome sequence of and proposal of Thermofilum uzonense sp. nov. a novel hyperthermophilic crenarchaeon and emended description of the genus Thermofilum.</title>
        <authorList>
            <person name="Toshchakov S.V."/>
            <person name="Korzhenkov A.A."/>
            <person name="Samarov N.I."/>
            <person name="Mazunin I.O."/>
            <person name="Mozhey O.I."/>
            <person name="Shmyr I.S."/>
            <person name="Derbikova K.S."/>
            <person name="Taranov E.A."/>
            <person name="Dominova I.N."/>
            <person name="Bonch-Osmolovskaya E.A."/>
            <person name="Patrushev M.V."/>
            <person name="Podosokorskaya O.A."/>
            <person name="Kublanov I.V."/>
        </authorList>
    </citation>
    <scope>NUCLEOTIDE SEQUENCE [LARGE SCALE GENOMIC DNA]</scope>
    <source>
        <strain evidence="11 12">1807-2</strain>
    </source>
</reference>
<evidence type="ECO:0000256" key="6">
    <source>
        <dbReference type="ARBA" id="ARBA00022840"/>
    </source>
</evidence>
<dbReference type="PATRIC" id="fig|1550241.5.peg.359"/>
<dbReference type="RefSeq" id="WP_052883627.1">
    <property type="nucleotide sequence ID" value="NZ_CP009961.1"/>
</dbReference>
<dbReference type="FunFam" id="3.40.50.300:FF:000224">
    <property type="entry name" value="Energy-coupling factor transporter ATP-binding protein EcfA"/>
    <property type="match status" value="1"/>
</dbReference>
<evidence type="ECO:0000256" key="3">
    <source>
        <dbReference type="ARBA" id="ARBA00022448"/>
    </source>
</evidence>
<dbReference type="KEGG" id="thf:MA03_01760"/>
<evidence type="ECO:0000256" key="4">
    <source>
        <dbReference type="ARBA" id="ARBA00022475"/>
    </source>
</evidence>
<dbReference type="AlphaFoldDB" id="A0A0F7FHG7"/>
<dbReference type="InterPro" id="IPR015856">
    <property type="entry name" value="ABC_transpr_CbiO/EcfA_su"/>
</dbReference>
<dbReference type="InterPro" id="IPR050095">
    <property type="entry name" value="ECF_ABC_transporter_ATP-bd"/>
</dbReference>
<dbReference type="GO" id="GO:0042626">
    <property type="term" value="F:ATPase-coupled transmembrane transporter activity"/>
    <property type="evidence" value="ECO:0007669"/>
    <property type="project" value="TreeGrafter"/>
</dbReference>
<dbReference type="PANTHER" id="PTHR43553:SF24">
    <property type="entry name" value="ENERGY-COUPLING FACTOR TRANSPORTER ATP-BINDING PROTEIN ECFA1"/>
    <property type="match status" value="1"/>
</dbReference>
<keyword evidence="4" id="KW-1003">Cell membrane</keyword>
<dbReference type="GO" id="GO:0016887">
    <property type="term" value="F:ATP hydrolysis activity"/>
    <property type="evidence" value="ECO:0007669"/>
    <property type="project" value="InterPro"/>
</dbReference>
<sequence>MSIIIETKDLWFRYPGIDTWALKGINLTINTGELIAIIGQNGGGKSTLAKNLNGLLKPTKGVVLVEGLDTKTTPSHEIVKRVGYVFQNPSHQIFESNVFQEVAYGPRNLGLSEEEVKDRVRWALSLVGLEGYEDHNPYDLDYGKMKLLTVASVLSMKPKVLVLDEPTTGQDHAGRHLLASLVKKLNREGFTIAIITHDMRFVAEVAPRTVLIADGQKILDGPTREVLYTVDVLKKAAIKPPQIVQLSLALREHGFSFSSLTLQEMLDEMRKLIKNP</sequence>
<dbReference type="GO" id="GO:0043190">
    <property type="term" value="C:ATP-binding cassette (ABC) transporter complex"/>
    <property type="evidence" value="ECO:0007669"/>
    <property type="project" value="TreeGrafter"/>
</dbReference>
<dbReference type="GO" id="GO:0005524">
    <property type="term" value="F:ATP binding"/>
    <property type="evidence" value="ECO:0007669"/>
    <property type="project" value="UniProtKB-KW"/>
</dbReference>
<dbReference type="SUPFAM" id="SSF52540">
    <property type="entry name" value="P-loop containing nucleoside triphosphate hydrolases"/>
    <property type="match status" value="1"/>
</dbReference>
<accession>A0A0F7FHG7</accession>
<keyword evidence="6" id="KW-0067">ATP-binding</keyword>
<comment type="subcellular location">
    <subcellularLocation>
        <location evidence="1">Cell membrane</location>
        <topology evidence="1">Peripheral membrane protein</topology>
    </subcellularLocation>
</comment>
<name>A0A0F7FHG7_9CREN</name>
<evidence type="ECO:0000259" key="10">
    <source>
        <dbReference type="PROSITE" id="PS50893"/>
    </source>
</evidence>
<comment type="similarity">
    <text evidence="2">Belongs to the ABC transporter superfamily.</text>
</comment>
<comment type="function">
    <text evidence="9">Probably part of an ABC transporter complex. Responsible for energy coupling to the transport system.</text>
</comment>
<organism evidence="11 12">
    <name type="scientific">Infirmifilum uzonense</name>
    <dbReference type="NCBI Taxonomy" id="1550241"/>
    <lineage>
        <taxon>Archaea</taxon>
        <taxon>Thermoproteota</taxon>
        <taxon>Thermoprotei</taxon>
        <taxon>Thermofilales</taxon>
        <taxon>Thermofilaceae</taxon>
        <taxon>Infirmifilum</taxon>
    </lineage>
</organism>
<keyword evidence="8" id="KW-0472">Membrane</keyword>
<feature type="domain" description="ABC transporter" evidence="10">
    <location>
        <begin position="5"/>
        <end position="239"/>
    </location>
</feature>
<evidence type="ECO:0000256" key="5">
    <source>
        <dbReference type="ARBA" id="ARBA00022741"/>
    </source>
</evidence>
<dbReference type="EMBL" id="CP009961">
    <property type="protein sequence ID" value="AKG38265.1"/>
    <property type="molecule type" value="Genomic_DNA"/>
</dbReference>
<keyword evidence="5" id="KW-0547">Nucleotide-binding</keyword>
<evidence type="ECO:0000256" key="1">
    <source>
        <dbReference type="ARBA" id="ARBA00004202"/>
    </source>
</evidence>
<dbReference type="InterPro" id="IPR003439">
    <property type="entry name" value="ABC_transporter-like_ATP-bd"/>
</dbReference>
<keyword evidence="3" id="KW-0813">Transport</keyword>
<dbReference type="OrthoDB" id="15473at2157"/>
<dbReference type="PANTHER" id="PTHR43553">
    <property type="entry name" value="HEAVY METAL TRANSPORTER"/>
    <property type="match status" value="1"/>
</dbReference>
<evidence type="ECO:0000256" key="9">
    <source>
        <dbReference type="ARBA" id="ARBA00025157"/>
    </source>
</evidence>
<keyword evidence="12" id="KW-1185">Reference proteome</keyword>
<dbReference type="PROSITE" id="PS50893">
    <property type="entry name" value="ABC_TRANSPORTER_2"/>
    <property type="match status" value="1"/>
</dbReference>
<dbReference type="Proteomes" id="UP000067434">
    <property type="component" value="Chromosome"/>
</dbReference>